<sequence length="69" mass="7650">MPSLLSTPKLAPVLARLRGLSGCMSCLQRRYSLQPAPVKKIPNRYLGQPSPVTHPHLLRPGWNSCWAVC</sequence>
<organism evidence="1 3">
    <name type="scientific">Mus musculus</name>
    <name type="common">Mouse</name>
    <dbReference type="NCBI Taxonomy" id="10090"/>
    <lineage>
        <taxon>Eukaryota</taxon>
        <taxon>Metazoa</taxon>
        <taxon>Chordata</taxon>
        <taxon>Craniata</taxon>
        <taxon>Vertebrata</taxon>
        <taxon>Euteleostomi</taxon>
        <taxon>Mammalia</taxon>
        <taxon>Eutheria</taxon>
        <taxon>Euarchontoglires</taxon>
        <taxon>Glires</taxon>
        <taxon>Rodentia</taxon>
        <taxon>Myomorpha</taxon>
        <taxon>Muroidea</taxon>
        <taxon>Muridae</taxon>
        <taxon>Murinae</taxon>
        <taxon>Mus</taxon>
        <taxon>Mus</taxon>
    </lineage>
</organism>
<evidence type="ECO:0000313" key="1">
    <source>
        <dbReference type="Ensembl" id="ENSMUSP00000130255.2"/>
    </source>
</evidence>
<dbReference type="ProteomicsDB" id="347612"/>
<dbReference type="GeneTree" id="ENSGT00940000153657"/>
<dbReference type="HOGENOM" id="CLU_2775263_0_0_1"/>
<dbReference type="Antibodypedia" id="259">
    <property type="antibodies" value="152 antibodies from 26 providers"/>
</dbReference>
<dbReference type="MGI" id="MGI:2445217">
    <property type="gene designation" value="Xpnpep3"/>
</dbReference>
<dbReference type="Bgee" id="ENSMUSG00000022401">
    <property type="expression patterns" value="Expressed in manus and 216 other cell types or tissues"/>
</dbReference>
<dbReference type="AGR" id="MGI:2445217"/>
<dbReference type="Proteomes" id="UP000000589">
    <property type="component" value="Chromosome 15"/>
</dbReference>
<dbReference type="ExpressionAtlas" id="E9Q7I3">
    <property type="expression patterns" value="baseline and differential"/>
</dbReference>
<protein>
    <submittedName>
        <fullName evidence="1">X-prolyl aminopeptidase 3, mitochondrial</fullName>
    </submittedName>
</protein>
<reference evidence="1 3" key="2">
    <citation type="journal article" date="2011" name="PLoS Biol.">
        <title>Modernizing reference genome assemblies.</title>
        <authorList>
            <person name="Church D.M."/>
            <person name="Schneider V.A."/>
            <person name="Graves T."/>
            <person name="Auger K."/>
            <person name="Cunningham F."/>
            <person name="Bouk N."/>
            <person name="Chen H.C."/>
            <person name="Agarwala R."/>
            <person name="McLaren W.M."/>
            <person name="Ritchie G.R."/>
            <person name="Albracht D."/>
            <person name="Kremitzki M."/>
            <person name="Rock S."/>
            <person name="Kotkiewicz H."/>
            <person name="Kremitzki C."/>
            <person name="Wollam A."/>
            <person name="Trani L."/>
            <person name="Fulton L."/>
            <person name="Fulton R."/>
            <person name="Matthews L."/>
            <person name="Whitehead S."/>
            <person name="Chow W."/>
            <person name="Torrance J."/>
            <person name="Dunn M."/>
            <person name="Harden G."/>
            <person name="Threadgold G."/>
            <person name="Wood J."/>
            <person name="Collins J."/>
            <person name="Heath P."/>
            <person name="Griffiths G."/>
            <person name="Pelan S."/>
            <person name="Grafham D."/>
            <person name="Eichler E.E."/>
            <person name="Weinstock G."/>
            <person name="Mardis E.R."/>
            <person name="Wilson R.K."/>
            <person name="Howe K."/>
            <person name="Flicek P."/>
            <person name="Hubbard T."/>
        </authorList>
    </citation>
    <scope>NUCLEOTIDE SEQUENCE [LARGE SCALE GENOMIC DNA]</scope>
    <source>
        <strain evidence="1 3">C57BL/6J</strain>
    </source>
</reference>
<evidence type="ECO:0000313" key="2">
    <source>
        <dbReference type="MGI" id="MGI:2445217"/>
    </source>
</evidence>
<gene>
    <name evidence="1 2" type="primary">Xpnpep3</name>
</gene>
<name>E9Q7I3_MOUSE</name>
<dbReference type="Ensembl" id="ENSMUST00000165258.8">
    <property type="protein sequence ID" value="ENSMUSP00000130255.2"/>
    <property type="gene ID" value="ENSMUSG00000022401.13"/>
</dbReference>
<keyword evidence="3" id="KW-1185">Reference proteome</keyword>
<reference evidence="1" key="4">
    <citation type="submission" date="2025-09" db="UniProtKB">
        <authorList>
            <consortium name="Ensembl"/>
        </authorList>
    </citation>
    <scope>IDENTIFICATION</scope>
    <source>
        <strain evidence="1">C57BL/6J</strain>
    </source>
</reference>
<dbReference type="AlphaFoldDB" id="E9Q7I3"/>
<evidence type="ECO:0000313" key="3">
    <source>
        <dbReference type="Proteomes" id="UP000000589"/>
    </source>
</evidence>
<reference evidence="1 3" key="1">
    <citation type="journal article" date="2009" name="PLoS Biol.">
        <title>Lineage-specific biology revealed by a finished genome assembly of the mouse.</title>
        <authorList>
            <consortium name="Mouse Genome Sequencing Consortium"/>
            <person name="Church D.M."/>
            <person name="Goodstadt L."/>
            <person name="Hillier L.W."/>
            <person name="Zody M.C."/>
            <person name="Goldstein S."/>
            <person name="She X."/>
            <person name="Bult C.J."/>
            <person name="Agarwala R."/>
            <person name="Cherry J.L."/>
            <person name="DiCuccio M."/>
            <person name="Hlavina W."/>
            <person name="Kapustin Y."/>
            <person name="Meric P."/>
            <person name="Maglott D."/>
            <person name="Birtle Z."/>
            <person name="Marques A.C."/>
            <person name="Graves T."/>
            <person name="Zhou S."/>
            <person name="Teague B."/>
            <person name="Potamousis K."/>
            <person name="Churas C."/>
            <person name="Place M."/>
            <person name="Herschleb J."/>
            <person name="Runnheim R."/>
            <person name="Forrest D."/>
            <person name="Amos-Landgraf J."/>
            <person name="Schwartz D.C."/>
            <person name="Cheng Z."/>
            <person name="Lindblad-Toh K."/>
            <person name="Eichler E.E."/>
            <person name="Ponting C.P."/>
        </authorList>
    </citation>
    <scope>NUCLEOTIDE SEQUENCE [LARGE SCALE GENOMIC DNA]</scope>
    <source>
        <strain evidence="1 3">C57BL/6J</strain>
    </source>
</reference>
<accession>E9Q7I3</accession>
<proteinExistence type="predicted"/>
<dbReference type="VEuPathDB" id="HostDB:ENSMUSG00000022401"/>
<reference evidence="1" key="3">
    <citation type="submission" date="2025-08" db="UniProtKB">
        <authorList>
            <consortium name="Ensembl"/>
        </authorList>
    </citation>
    <scope>IDENTIFICATION</scope>
    <source>
        <strain evidence="1">C57BL/6J</strain>
    </source>
</reference>